<dbReference type="Gene3D" id="2.60.40.10">
    <property type="entry name" value="Immunoglobulins"/>
    <property type="match status" value="4"/>
</dbReference>
<keyword evidence="2" id="KW-1015">Disulfide bond</keyword>
<dbReference type="CDD" id="cd00096">
    <property type="entry name" value="Ig"/>
    <property type="match status" value="1"/>
</dbReference>
<dbReference type="InterPro" id="IPR036179">
    <property type="entry name" value="Ig-like_dom_sf"/>
</dbReference>
<dbReference type="InterPro" id="IPR013783">
    <property type="entry name" value="Ig-like_fold"/>
</dbReference>
<dbReference type="GO" id="GO:0030424">
    <property type="term" value="C:axon"/>
    <property type="evidence" value="ECO:0007669"/>
    <property type="project" value="TreeGrafter"/>
</dbReference>
<evidence type="ECO:0000256" key="3">
    <source>
        <dbReference type="ARBA" id="ARBA00023319"/>
    </source>
</evidence>
<dbReference type="PANTHER" id="PTHR45080:SF33">
    <property type="entry name" value="IG-LIKE DOMAIN-CONTAINING PROTEIN"/>
    <property type="match status" value="1"/>
</dbReference>
<evidence type="ECO:0000256" key="1">
    <source>
        <dbReference type="ARBA" id="ARBA00022737"/>
    </source>
</evidence>
<dbReference type="PROSITE" id="PS50853">
    <property type="entry name" value="FN3"/>
    <property type="match status" value="1"/>
</dbReference>
<dbReference type="Proteomes" id="UP000675881">
    <property type="component" value="Chromosome 5"/>
</dbReference>
<reference evidence="4" key="1">
    <citation type="submission" date="2021-02" db="EMBL/GenBank/DDBJ databases">
        <authorList>
            <person name="Bekaert M."/>
        </authorList>
    </citation>
    <scope>NUCLEOTIDE SEQUENCE</scope>
    <source>
        <strain evidence="4">IoA-00</strain>
    </source>
</reference>
<dbReference type="InterPro" id="IPR003599">
    <property type="entry name" value="Ig_sub"/>
</dbReference>
<evidence type="ECO:0000313" key="5">
    <source>
        <dbReference type="Proteomes" id="UP000675881"/>
    </source>
</evidence>
<protein>
    <submittedName>
        <fullName evidence="4">(salmon louse) hypothetical protein</fullName>
    </submittedName>
</protein>
<dbReference type="OrthoDB" id="6335524at2759"/>
<dbReference type="FunFam" id="2.60.40.10:FF:000032">
    <property type="entry name" value="palladin isoform X1"/>
    <property type="match status" value="1"/>
</dbReference>
<dbReference type="SUPFAM" id="SSF49265">
    <property type="entry name" value="Fibronectin type III"/>
    <property type="match status" value="1"/>
</dbReference>
<sequence length="516" mass="57719">MIFWCLSLSALFLPFISVQGKPSSPQGDHTSKDADEYYDYVGDDYGEYGEEYNADNNVQEKEIRYNPKLLTKPKSLFFDKGTTIRLPCFVDIMTEDFDIIWTKVSSEKGEKHIAMGKSVMSEPNRISVEVNYDGEDKGSTLVIGIAEDKDAGQYKCQVAAGNYEEIKHTVSITGESQNPKLRTNSSSLKSIMSIEPPAIKKTPSNGLYLAHKGDSIHLTCQGIGTPEPKIVWTRLNKKLPDGRSSFEANELVFHDVTRQHSGTYQCSGDNGFSTPAVETIEVAVEYAPEIEVEEIFIHAKTGKEVELICNIHSHPIAIVKWFKNKVELTEDKNKLKRNGHKHTLTITNVTENDFGNYTCRAENQHGSEFKNLEVSGNVGFAEFNSHPKGSEPNSYLIEWTSESYSELTKFELHVRERGESGWHTYTVLPIRQGSFYYAGKNNLKGLKAATQYEASVAGENEYGWSRHGPLFHFATFGAVPLSIASTGSGSIFSLHWVLLKRHCFLSEPILAARTTP</sequence>
<dbReference type="SMART" id="SM00409">
    <property type="entry name" value="IG"/>
    <property type="match status" value="3"/>
</dbReference>
<dbReference type="GO" id="GO:0007156">
    <property type="term" value="P:homophilic cell adhesion via plasma membrane adhesion molecules"/>
    <property type="evidence" value="ECO:0007669"/>
    <property type="project" value="TreeGrafter"/>
</dbReference>
<dbReference type="EMBL" id="HG994584">
    <property type="protein sequence ID" value="CAF2958214.1"/>
    <property type="molecule type" value="Genomic_DNA"/>
</dbReference>
<dbReference type="GO" id="GO:0008046">
    <property type="term" value="F:axon guidance receptor activity"/>
    <property type="evidence" value="ECO:0007669"/>
    <property type="project" value="TreeGrafter"/>
</dbReference>
<dbReference type="GO" id="GO:0005886">
    <property type="term" value="C:plasma membrane"/>
    <property type="evidence" value="ECO:0007669"/>
    <property type="project" value="TreeGrafter"/>
</dbReference>
<organism evidence="4 5">
    <name type="scientific">Lepeophtheirus salmonis</name>
    <name type="common">Salmon louse</name>
    <name type="synonym">Caligus salmonis</name>
    <dbReference type="NCBI Taxonomy" id="72036"/>
    <lineage>
        <taxon>Eukaryota</taxon>
        <taxon>Metazoa</taxon>
        <taxon>Ecdysozoa</taxon>
        <taxon>Arthropoda</taxon>
        <taxon>Crustacea</taxon>
        <taxon>Multicrustacea</taxon>
        <taxon>Hexanauplia</taxon>
        <taxon>Copepoda</taxon>
        <taxon>Siphonostomatoida</taxon>
        <taxon>Caligidae</taxon>
        <taxon>Lepeophtheirus</taxon>
    </lineage>
</organism>
<dbReference type="PANTHER" id="PTHR45080">
    <property type="entry name" value="CONTACTIN 5"/>
    <property type="match status" value="1"/>
</dbReference>
<evidence type="ECO:0000313" key="4">
    <source>
        <dbReference type="EMBL" id="CAF2958214.1"/>
    </source>
</evidence>
<dbReference type="Pfam" id="PF07679">
    <property type="entry name" value="I-set"/>
    <property type="match status" value="1"/>
</dbReference>
<keyword evidence="3" id="KW-0393">Immunoglobulin domain</keyword>
<keyword evidence="5" id="KW-1185">Reference proteome</keyword>
<gene>
    <name evidence="4" type="ORF">LSAA_9405</name>
</gene>
<dbReference type="SMART" id="SM00408">
    <property type="entry name" value="IGc2"/>
    <property type="match status" value="3"/>
</dbReference>
<evidence type="ECO:0000256" key="2">
    <source>
        <dbReference type="ARBA" id="ARBA00023157"/>
    </source>
</evidence>
<dbReference type="InterPro" id="IPR003598">
    <property type="entry name" value="Ig_sub2"/>
</dbReference>
<dbReference type="InterPro" id="IPR050958">
    <property type="entry name" value="Cell_Adh-Cytoskel_Orgn"/>
</dbReference>
<dbReference type="AlphaFoldDB" id="A0A7R8HA25"/>
<dbReference type="InterPro" id="IPR036116">
    <property type="entry name" value="FN3_sf"/>
</dbReference>
<dbReference type="PROSITE" id="PS50835">
    <property type="entry name" value="IG_LIKE"/>
    <property type="match status" value="3"/>
</dbReference>
<accession>A0A7R8HA25</accession>
<keyword evidence="1" id="KW-0677">Repeat</keyword>
<dbReference type="Pfam" id="PF13927">
    <property type="entry name" value="Ig_3"/>
    <property type="match status" value="1"/>
</dbReference>
<name>A0A7R8HA25_LEPSM</name>
<dbReference type="CDD" id="cd00063">
    <property type="entry name" value="FN3"/>
    <property type="match status" value="1"/>
</dbReference>
<dbReference type="InterPro" id="IPR007110">
    <property type="entry name" value="Ig-like_dom"/>
</dbReference>
<dbReference type="InterPro" id="IPR013098">
    <property type="entry name" value="Ig_I-set"/>
</dbReference>
<dbReference type="GO" id="GO:0050808">
    <property type="term" value="P:synapse organization"/>
    <property type="evidence" value="ECO:0007669"/>
    <property type="project" value="TreeGrafter"/>
</dbReference>
<dbReference type="SUPFAM" id="SSF48726">
    <property type="entry name" value="Immunoglobulin"/>
    <property type="match status" value="3"/>
</dbReference>
<dbReference type="GO" id="GO:0043025">
    <property type="term" value="C:neuronal cell body"/>
    <property type="evidence" value="ECO:0007669"/>
    <property type="project" value="TreeGrafter"/>
</dbReference>
<dbReference type="InterPro" id="IPR003961">
    <property type="entry name" value="FN3_dom"/>
</dbReference>
<proteinExistence type="predicted"/>